<protein>
    <submittedName>
        <fullName evidence="2">Uncharacterized protein</fullName>
    </submittedName>
</protein>
<keyword evidence="1" id="KW-1185">Reference proteome</keyword>
<evidence type="ECO:0000313" key="2">
    <source>
        <dbReference type="WBParaSite" id="EN70_5556"/>
    </source>
</evidence>
<name>A0A1I7VRR2_LOALO</name>
<reference evidence="1" key="1">
    <citation type="submission" date="2012-04" db="EMBL/GenBank/DDBJ databases">
        <title>The Genome Sequence of Loa loa.</title>
        <authorList>
            <consortium name="The Broad Institute Genome Sequencing Platform"/>
            <consortium name="Broad Institute Genome Sequencing Center for Infectious Disease"/>
            <person name="Nutman T.B."/>
            <person name="Fink D.L."/>
            <person name="Russ C."/>
            <person name="Young S."/>
            <person name="Zeng Q."/>
            <person name="Gargeya S."/>
            <person name="Alvarado L."/>
            <person name="Berlin A."/>
            <person name="Chapman S.B."/>
            <person name="Chen Z."/>
            <person name="Freedman E."/>
            <person name="Gellesch M."/>
            <person name="Goldberg J."/>
            <person name="Griggs A."/>
            <person name="Gujja S."/>
            <person name="Heilman E.R."/>
            <person name="Heiman D."/>
            <person name="Howarth C."/>
            <person name="Mehta T."/>
            <person name="Neiman D."/>
            <person name="Pearson M."/>
            <person name="Roberts A."/>
            <person name="Saif S."/>
            <person name="Shea T."/>
            <person name="Shenoy N."/>
            <person name="Sisk P."/>
            <person name="Stolte C."/>
            <person name="Sykes S."/>
            <person name="White J."/>
            <person name="Yandava C."/>
            <person name="Haas B."/>
            <person name="Henn M.R."/>
            <person name="Nusbaum C."/>
            <person name="Birren B."/>
        </authorList>
    </citation>
    <scope>NUCLEOTIDE SEQUENCE [LARGE SCALE GENOMIC DNA]</scope>
</reference>
<reference evidence="2" key="2">
    <citation type="submission" date="2016-11" db="UniProtKB">
        <authorList>
            <consortium name="WormBaseParasite"/>
        </authorList>
    </citation>
    <scope>IDENTIFICATION</scope>
</reference>
<dbReference type="AlphaFoldDB" id="A0A1I7VRR2"/>
<evidence type="ECO:0000313" key="1">
    <source>
        <dbReference type="Proteomes" id="UP000095285"/>
    </source>
</evidence>
<sequence length="72" mass="7956">MTIWKVVDRDIKTRSSLTSDDIDIDNVDDTRSCTITPTNITTTTSIRSNNAVIENAAFVTVSVLLIAEQIKN</sequence>
<dbReference type="WBParaSite" id="EN70_5556">
    <property type="protein sequence ID" value="EN70_5556"/>
    <property type="gene ID" value="EN70_5556"/>
</dbReference>
<dbReference type="Proteomes" id="UP000095285">
    <property type="component" value="Unassembled WGS sequence"/>
</dbReference>
<organism evidence="1 2">
    <name type="scientific">Loa loa</name>
    <name type="common">Eye worm</name>
    <name type="synonym">Filaria loa</name>
    <dbReference type="NCBI Taxonomy" id="7209"/>
    <lineage>
        <taxon>Eukaryota</taxon>
        <taxon>Metazoa</taxon>
        <taxon>Ecdysozoa</taxon>
        <taxon>Nematoda</taxon>
        <taxon>Chromadorea</taxon>
        <taxon>Rhabditida</taxon>
        <taxon>Spirurina</taxon>
        <taxon>Spiruromorpha</taxon>
        <taxon>Filarioidea</taxon>
        <taxon>Onchocercidae</taxon>
        <taxon>Loa</taxon>
    </lineage>
</organism>
<accession>A0A1I7VRR2</accession>
<proteinExistence type="predicted"/>
<dbReference type="eggNOG" id="KOG3656">
    <property type="taxonomic scope" value="Eukaryota"/>
</dbReference>